<dbReference type="PROSITE" id="PS00793">
    <property type="entry name" value="DHPS_2"/>
    <property type="match status" value="1"/>
</dbReference>
<comment type="function">
    <text evidence="12">Catalyzes the condensation of para-aminobenzoate (pABA) with 6-hydroxymethyl-7,8-dihydropterin diphosphate (DHPt-PP) to form 7,8-dihydropteroate (H2Pte), the immediate precursor of folate derivatives.</text>
</comment>
<dbReference type="PROSITE" id="PS00792">
    <property type="entry name" value="DHPS_1"/>
    <property type="match status" value="1"/>
</dbReference>
<dbReference type="PROSITE" id="PS50972">
    <property type="entry name" value="PTERIN_BINDING"/>
    <property type="match status" value="1"/>
</dbReference>
<dbReference type="GO" id="GO:0046654">
    <property type="term" value="P:tetrahydrofolate biosynthetic process"/>
    <property type="evidence" value="ECO:0007669"/>
    <property type="project" value="UniProtKB-UniPathway"/>
</dbReference>
<comment type="catalytic activity">
    <reaction evidence="1">
        <text>(7,8-dihydropterin-6-yl)methyl diphosphate + 4-aminobenzoate = 7,8-dihydropteroate + diphosphate</text>
        <dbReference type="Rhea" id="RHEA:19949"/>
        <dbReference type="ChEBI" id="CHEBI:17836"/>
        <dbReference type="ChEBI" id="CHEBI:17839"/>
        <dbReference type="ChEBI" id="CHEBI:33019"/>
        <dbReference type="ChEBI" id="CHEBI:72950"/>
        <dbReference type="EC" id="2.5.1.15"/>
    </reaction>
</comment>
<dbReference type="KEGG" id="dsh:Dshi_2398"/>
<dbReference type="SUPFAM" id="SSF51717">
    <property type="entry name" value="Dihydropteroate synthetase-like"/>
    <property type="match status" value="1"/>
</dbReference>
<evidence type="ECO:0000256" key="1">
    <source>
        <dbReference type="ARBA" id="ARBA00000012"/>
    </source>
</evidence>
<evidence type="ECO:0000256" key="12">
    <source>
        <dbReference type="RuleBase" id="RU361205"/>
    </source>
</evidence>
<evidence type="ECO:0000256" key="2">
    <source>
        <dbReference type="ARBA" id="ARBA00001946"/>
    </source>
</evidence>
<dbReference type="PANTHER" id="PTHR20941:SF1">
    <property type="entry name" value="FOLIC ACID SYNTHESIS PROTEIN FOL1"/>
    <property type="match status" value="1"/>
</dbReference>
<dbReference type="InterPro" id="IPR011005">
    <property type="entry name" value="Dihydropteroate_synth-like_sf"/>
</dbReference>
<dbReference type="Proteomes" id="UP000006833">
    <property type="component" value="Chromosome"/>
</dbReference>
<gene>
    <name evidence="14" type="primary">folP</name>
    <name evidence="14" type="ordered locus">Dshi_2398</name>
</gene>
<dbReference type="InterPro" id="IPR045031">
    <property type="entry name" value="DHP_synth-like"/>
</dbReference>
<dbReference type="OrthoDB" id="9811744at2"/>
<proteinExistence type="inferred from homology"/>
<dbReference type="FunFam" id="3.20.20.20:FF:000006">
    <property type="entry name" value="Dihydropteroate synthase"/>
    <property type="match status" value="1"/>
</dbReference>
<evidence type="ECO:0000259" key="13">
    <source>
        <dbReference type="PROSITE" id="PS50972"/>
    </source>
</evidence>
<dbReference type="HOGENOM" id="CLU_008023_0_1_5"/>
<dbReference type="CDD" id="cd00739">
    <property type="entry name" value="DHPS"/>
    <property type="match status" value="1"/>
</dbReference>
<dbReference type="GO" id="GO:0005829">
    <property type="term" value="C:cytosol"/>
    <property type="evidence" value="ECO:0007669"/>
    <property type="project" value="TreeGrafter"/>
</dbReference>
<name>A8LS41_DINSH</name>
<dbReference type="GO" id="GO:0004156">
    <property type="term" value="F:dihydropteroate synthase activity"/>
    <property type="evidence" value="ECO:0007669"/>
    <property type="project" value="UniProtKB-EC"/>
</dbReference>
<dbReference type="AlphaFoldDB" id="A8LS41"/>
<evidence type="ECO:0000256" key="10">
    <source>
        <dbReference type="ARBA" id="ARBA00022909"/>
    </source>
</evidence>
<dbReference type="EMBL" id="CP000830">
    <property type="protein sequence ID" value="ABV94134.1"/>
    <property type="molecule type" value="Genomic_DNA"/>
</dbReference>
<reference evidence="15" key="1">
    <citation type="journal article" date="2010" name="ISME J.">
        <title>The complete genome sequence of the algal symbiont Dinoroseobacter shibae: a hitchhiker's guide to life in the sea.</title>
        <authorList>
            <person name="Wagner-Dobler I."/>
            <person name="Ballhausen B."/>
            <person name="Berger M."/>
            <person name="Brinkhoff T."/>
            <person name="Buchholz I."/>
            <person name="Bunk B."/>
            <person name="Cypionka H."/>
            <person name="Daniel R."/>
            <person name="Drepper T."/>
            <person name="Gerdts G."/>
            <person name="Hahnke S."/>
            <person name="Han C."/>
            <person name="Jahn D."/>
            <person name="Kalhoefer D."/>
            <person name="Kiss H."/>
            <person name="Klenk H.P."/>
            <person name="Kyrpides N."/>
            <person name="Liebl W."/>
            <person name="Liesegang H."/>
            <person name="Meincke L."/>
            <person name="Pati A."/>
            <person name="Petersen J."/>
            <person name="Piekarski T."/>
            <person name="Pommerenke C."/>
            <person name="Pradella S."/>
            <person name="Pukall R."/>
            <person name="Rabus R."/>
            <person name="Stackebrandt E."/>
            <person name="Thole S."/>
            <person name="Thompson L."/>
            <person name="Tielen P."/>
            <person name="Tomasch J."/>
            <person name="von Jan M."/>
            <person name="Wanphrut N."/>
            <person name="Wichels A."/>
            <person name="Zech H."/>
            <person name="Simon M."/>
        </authorList>
    </citation>
    <scope>NUCLEOTIDE SEQUENCE [LARGE SCALE GENOMIC DNA]</scope>
    <source>
        <strain evidence="15">DSM 16493 / NCIMB 14021 / DFL 12</strain>
    </source>
</reference>
<evidence type="ECO:0000256" key="7">
    <source>
        <dbReference type="ARBA" id="ARBA00022679"/>
    </source>
</evidence>
<dbReference type="EC" id="2.5.1.15" evidence="5 12"/>
<evidence type="ECO:0000313" key="14">
    <source>
        <dbReference type="EMBL" id="ABV94134.1"/>
    </source>
</evidence>
<dbReference type="eggNOG" id="COG0294">
    <property type="taxonomic scope" value="Bacteria"/>
</dbReference>
<comment type="pathway">
    <text evidence="3 12">Cofactor biosynthesis; tetrahydrofolate biosynthesis; 7,8-dihydrofolate from 2-amino-4-hydroxy-6-hydroxymethyl-7,8-dihydropteridine diphosphate and 4-aminobenzoate: step 1/2.</text>
</comment>
<evidence type="ECO:0000256" key="4">
    <source>
        <dbReference type="ARBA" id="ARBA00009503"/>
    </source>
</evidence>
<comment type="similarity">
    <text evidence="4 12">Belongs to the DHPS family.</text>
</comment>
<dbReference type="Gene3D" id="3.20.20.20">
    <property type="entry name" value="Dihydropteroate synthase-like"/>
    <property type="match status" value="1"/>
</dbReference>
<evidence type="ECO:0000256" key="11">
    <source>
        <dbReference type="ARBA" id="ARBA00030193"/>
    </source>
</evidence>
<evidence type="ECO:0000256" key="8">
    <source>
        <dbReference type="ARBA" id="ARBA00022723"/>
    </source>
</evidence>
<evidence type="ECO:0000256" key="3">
    <source>
        <dbReference type="ARBA" id="ARBA00004763"/>
    </source>
</evidence>
<dbReference type="UniPathway" id="UPA00077">
    <property type="reaction ID" value="UER00156"/>
</dbReference>
<keyword evidence="7 12" id="KW-0808">Transferase</keyword>
<feature type="domain" description="Pterin-binding" evidence="13">
    <location>
        <begin position="71"/>
        <end position="326"/>
    </location>
</feature>
<dbReference type="GO" id="GO:0046656">
    <property type="term" value="P:folic acid biosynthetic process"/>
    <property type="evidence" value="ECO:0007669"/>
    <property type="project" value="UniProtKB-KW"/>
</dbReference>
<accession>A8LS41</accession>
<dbReference type="RefSeq" id="WP_012179065.1">
    <property type="nucleotide sequence ID" value="NC_009952.1"/>
</dbReference>
<dbReference type="Pfam" id="PF00809">
    <property type="entry name" value="Pterin_bind"/>
    <property type="match status" value="1"/>
</dbReference>
<dbReference type="InterPro" id="IPR000489">
    <property type="entry name" value="Pterin-binding_dom"/>
</dbReference>
<dbReference type="PANTHER" id="PTHR20941">
    <property type="entry name" value="FOLATE SYNTHESIS PROTEINS"/>
    <property type="match status" value="1"/>
</dbReference>
<evidence type="ECO:0000256" key="6">
    <source>
        <dbReference type="ARBA" id="ARBA00016919"/>
    </source>
</evidence>
<keyword evidence="10 12" id="KW-0289">Folate biosynthesis</keyword>
<dbReference type="InterPro" id="IPR006390">
    <property type="entry name" value="DHP_synth_dom"/>
</dbReference>
<protein>
    <recommendedName>
        <fullName evidence="6 12">Dihydropteroate synthase</fullName>
        <shortName evidence="12">DHPS</shortName>
        <ecNumber evidence="5 12">2.5.1.15</ecNumber>
    </recommendedName>
    <alternativeName>
        <fullName evidence="11 12">Dihydropteroate pyrophosphorylase</fullName>
    </alternativeName>
</protein>
<comment type="cofactor">
    <cofactor evidence="2 12">
        <name>Mg(2+)</name>
        <dbReference type="ChEBI" id="CHEBI:18420"/>
    </cofactor>
</comment>
<evidence type="ECO:0000256" key="5">
    <source>
        <dbReference type="ARBA" id="ARBA00012458"/>
    </source>
</evidence>
<keyword evidence="9 12" id="KW-0460">Magnesium</keyword>
<dbReference type="NCBIfam" id="TIGR01496">
    <property type="entry name" value="DHPS"/>
    <property type="match status" value="1"/>
</dbReference>
<sequence>MSRAYYRPIPTLTPGAGALRLAGGWVWCDGVEVLRRDAAAVLIPAGEVPAEMRARLTAPRAPVAGLALDRPRLMGILNTTPDSFSDGGRFDGLGAAVAHAGLMRAQGAEILDIGGESTRPGAREIPVPEEIERTAPVIAALRAGGVRMPISIDTRKAAVAAAALDAGADMINDVSAFGFDPEMGPLARKRGVPACLMHARGAPETMQNDPRYDAVLLDVYDALEDRIAAQEAAGLPRSHILADPGIGFGKTLDHNLALLRGLSLFHGLGCAILLGASRKSFIGTLSATPQAADRVAGSVAVALHGAAQGVQVLRVHDVEATRQALALWAPLTQIETG</sequence>
<organism evidence="14 15">
    <name type="scientific">Dinoroseobacter shibae (strain DSM 16493 / NCIMB 14021 / DFL 12)</name>
    <dbReference type="NCBI Taxonomy" id="398580"/>
    <lineage>
        <taxon>Bacteria</taxon>
        <taxon>Pseudomonadati</taxon>
        <taxon>Pseudomonadota</taxon>
        <taxon>Alphaproteobacteria</taxon>
        <taxon>Rhodobacterales</taxon>
        <taxon>Roseobacteraceae</taxon>
        <taxon>Dinoroseobacter</taxon>
    </lineage>
</organism>
<keyword evidence="15" id="KW-1185">Reference proteome</keyword>
<dbReference type="STRING" id="398580.Dshi_2398"/>
<dbReference type="GO" id="GO:0046872">
    <property type="term" value="F:metal ion binding"/>
    <property type="evidence" value="ECO:0007669"/>
    <property type="project" value="UniProtKB-KW"/>
</dbReference>
<evidence type="ECO:0000313" key="15">
    <source>
        <dbReference type="Proteomes" id="UP000006833"/>
    </source>
</evidence>
<keyword evidence="8 12" id="KW-0479">Metal-binding</keyword>
<evidence type="ECO:0000256" key="9">
    <source>
        <dbReference type="ARBA" id="ARBA00022842"/>
    </source>
</evidence>